<evidence type="ECO:0000259" key="1">
    <source>
        <dbReference type="Pfam" id="PF03551"/>
    </source>
</evidence>
<dbReference type="AlphaFoldDB" id="A0A653IHF3"/>
<dbReference type="RefSeq" id="WP_029333588.1">
    <property type="nucleotide sequence ID" value="NZ_LR732308.1"/>
</dbReference>
<evidence type="ECO:0000313" key="3">
    <source>
        <dbReference type="Proteomes" id="UP000439752"/>
    </source>
</evidence>
<organism evidence="2 3">
    <name type="scientific">Exiguobacterium oxidotolerans</name>
    <dbReference type="NCBI Taxonomy" id="223958"/>
    <lineage>
        <taxon>Bacteria</taxon>
        <taxon>Bacillati</taxon>
        <taxon>Bacillota</taxon>
        <taxon>Bacilli</taxon>
        <taxon>Bacillales</taxon>
        <taxon>Bacillales Family XII. Incertae Sedis</taxon>
        <taxon>Exiguobacterium</taxon>
    </lineage>
</organism>
<dbReference type="InterPro" id="IPR005149">
    <property type="entry name" value="Tscrpt_reg_PadR_N"/>
</dbReference>
<gene>
    <name evidence="2" type="ORF">EXIGUO9Y_80050</name>
</gene>
<dbReference type="PANTHER" id="PTHR33169:SF25">
    <property type="entry name" value="DNA-BINDING PROTEIN YIZB-RELATED"/>
    <property type="match status" value="1"/>
</dbReference>
<proteinExistence type="predicted"/>
<dbReference type="SUPFAM" id="SSF46785">
    <property type="entry name" value="Winged helix' DNA-binding domain"/>
    <property type="match status" value="1"/>
</dbReference>
<dbReference type="EMBL" id="CABWKQ010000058">
    <property type="protein sequence ID" value="VWX38722.1"/>
    <property type="molecule type" value="Genomic_DNA"/>
</dbReference>
<sequence length="106" mass="11823">MSSTQMLKGILDGCLLALIAEEEVYGYELATKLATYGFADVSEGTIYPLLMRMQKLGWIEATQRQSPSGPKRKYYAITSAGRDELTAFSARWYSLSASVNQILKEE</sequence>
<accession>A0A653IHF3</accession>
<reference evidence="2 3" key="1">
    <citation type="submission" date="2019-10" db="EMBL/GenBank/DDBJ databases">
        <authorList>
            <person name="Karimi E."/>
        </authorList>
    </citation>
    <scope>NUCLEOTIDE SEQUENCE [LARGE SCALE GENOMIC DNA]</scope>
    <source>
        <strain evidence="2">Exiguobacterium sp. 9Y</strain>
    </source>
</reference>
<dbReference type="InterPro" id="IPR036388">
    <property type="entry name" value="WH-like_DNA-bd_sf"/>
</dbReference>
<dbReference type="Gene3D" id="1.10.10.10">
    <property type="entry name" value="Winged helix-like DNA-binding domain superfamily/Winged helix DNA-binding domain"/>
    <property type="match status" value="1"/>
</dbReference>
<dbReference type="InterPro" id="IPR036390">
    <property type="entry name" value="WH_DNA-bd_sf"/>
</dbReference>
<dbReference type="Pfam" id="PF03551">
    <property type="entry name" value="PadR"/>
    <property type="match status" value="1"/>
</dbReference>
<dbReference type="InterPro" id="IPR052509">
    <property type="entry name" value="Metal_resp_DNA-bind_regulator"/>
</dbReference>
<keyword evidence="3" id="KW-1185">Reference proteome</keyword>
<name>A0A653IHF3_9BACL</name>
<protein>
    <submittedName>
        <fullName evidence="2">PadR family transcriptional regulator</fullName>
    </submittedName>
</protein>
<feature type="domain" description="Transcription regulator PadR N-terminal" evidence="1">
    <location>
        <begin position="15"/>
        <end position="86"/>
    </location>
</feature>
<dbReference type="Proteomes" id="UP000439752">
    <property type="component" value="Unassembled WGS sequence"/>
</dbReference>
<evidence type="ECO:0000313" key="2">
    <source>
        <dbReference type="EMBL" id="VWX38722.1"/>
    </source>
</evidence>
<dbReference type="PANTHER" id="PTHR33169">
    <property type="entry name" value="PADR-FAMILY TRANSCRIPTIONAL REGULATOR"/>
    <property type="match status" value="1"/>
</dbReference>